<dbReference type="EMBL" id="KF686739">
    <property type="protein sequence ID" value="AGW47733.1"/>
    <property type="molecule type" value="Genomic_DNA"/>
</dbReference>
<dbReference type="AlphaFoldDB" id="A0A023IN91"/>
<organism evidence="2">
    <name type="scientific">Hordeum vulgare subsp. vulgare</name>
    <name type="common">Domesticated barley</name>
    <dbReference type="NCBI Taxonomy" id="112509"/>
    <lineage>
        <taxon>Eukaryota</taxon>
        <taxon>Viridiplantae</taxon>
        <taxon>Streptophyta</taxon>
        <taxon>Embryophyta</taxon>
        <taxon>Tracheophyta</taxon>
        <taxon>Spermatophyta</taxon>
        <taxon>Magnoliopsida</taxon>
        <taxon>Liliopsida</taxon>
        <taxon>Poales</taxon>
        <taxon>Poaceae</taxon>
        <taxon>BOP clade</taxon>
        <taxon>Pooideae</taxon>
        <taxon>Triticodae</taxon>
        <taxon>Triticeae</taxon>
        <taxon>Hordeinae</taxon>
        <taxon>Hordeum</taxon>
    </lineage>
</organism>
<evidence type="ECO:0000256" key="1">
    <source>
        <dbReference type="SAM" id="MobiDB-lite"/>
    </source>
</evidence>
<protein>
    <submittedName>
        <fullName evidence="2">Uncharacterized protein</fullName>
    </submittedName>
</protein>
<name>A0A023IN91_HORVV</name>
<accession>A0A023IN91</accession>
<proteinExistence type="predicted"/>
<feature type="region of interest" description="Disordered" evidence="1">
    <location>
        <begin position="221"/>
        <end position="241"/>
    </location>
</feature>
<evidence type="ECO:0000313" key="2">
    <source>
        <dbReference type="EMBL" id="AGW47733.1"/>
    </source>
</evidence>
<sequence length="241" mass="26257">MWSVVADTDDVAFGTLATAFPRPALAEKSPSDHSSPIFSELAVKARTTPSSRLHGAHKAVKRLHRSEVRVTADLFQRHIRLGERGVATSIAAVVPRVLSRHVLGIRQHDPRDGATTEASASHIVEDTATRLGARGRHLLWAPPPTADRSLLRPSCSSLEEMTISSLPEEPGAVDADGPDDRGRWYHDPPNNELPQGCLSTHITEISALPLAWLEEDMEKERRVEGEKGGRFGALDDVGARL</sequence>
<reference evidence="2" key="1">
    <citation type="journal article" date="2014" name="Funct. Integr. Genomics">
        <title>The barley Frost resistance-H2 locus.</title>
        <authorList>
            <person name="Pasquariello M."/>
            <person name="Barabaschi D."/>
            <person name="Himmelbach A."/>
            <person name="Steuernagel B."/>
            <person name="Ariyadasa R."/>
            <person name="Stein N."/>
            <person name="Gandolfi F."/>
            <person name="Tenedini E."/>
            <person name="Bernardis I."/>
            <person name="Tagliafico E."/>
            <person name="Pecchioni N."/>
            <person name="Francia E."/>
        </authorList>
    </citation>
    <scope>NUCLEOTIDE SEQUENCE</scope>
</reference>